<keyword evidence="3" id="KW-1185">Reference proteome</keyword>
<feature type="coiled-coil region" evidence="1">
    <location>
        <begin position="12"/>
        <end position="46"/>
    </location>
</feature>
<dbReference type="PANTHER" id="PTHR34681:SF2">
    <property type="entry name" value="UVEAL AUTOANTIGEN WITH COILED-COIL_ANKYRIN"/>
    <property type="match status" value="1"/>
</dbReference>
<organism evidence="2 3">
    <name type="scientific">Chlamydomonas eustigma</name>
    <dbReference type="NCBI Taxonomy" id="1157962"/>
    <lineage>
        <taxon>Eukaryota</taxon>
        <taxon>Viridiplantae</taxon>
        <taxon>Chlorophyta</taxon>
        <taxon>core chlorophytes</taxon>
        <taxon>Chlorophyceae</taxon>
        <taxon>CS clade</taxon>
        <taxon>Chlamydomonadales</taxon>
        <taxon>Chlamydomonadaceae</taxon>
        <taxon>Chlamydomonas</taxon>
    </lineage>
</organism>
<comment type="caution">
    <text evidence="2">The sequence shown here is derived from an EMBL/GenBank/DDBJ whole genome shotgun (WGS) entry which is preliminary data.</text>
</comment>
<dbReference type="Proteomes" id="UP000232323">
    <property type="component" value="Unassembled WGS sequence"/>
</dbReference>
<evidence type="ECO:0000313" key="3">
    <source>
        <dbReference type="Proteomes" id="UP000232323"/>
    </source>
</evidence>
<name>A0A250XJT2_9CHLO</name>
<dbReference type="STRING" id="1157962.A0A250XJT2"/>
<protein>
    <submittedName>
        <fullName evidence="2">Uncharacterized protein</fullName>
    </submittedName>
</protein>
<dbReference type="EMBL" id="BEGY01000097">
    <property type="protein sequence ID" value="GAX83345.1"/>
    <property type="molecule type" value="Genomic_DNA"/>
</dbReference>
<proteinExistence type="predicted"/>
<sequence length="111" mass="12582">MSQASEFVNPEIKVESEHLTQLNEQKEELLSKVQTLKGELLEWRNKLDGQVKSFRGEISDLRRTLNTEVDSLRGEFTDLKTALRHQLELTAGLASYQDGVSQHKAIVDASE</sequence>
<keyword evidence="1" id="KW-0175">Coiled coil</keyword>
<reference evidence="2 3" key="1">
    <citation type="submission" date="2017-08" db="EMBL/GenBank/DDBJ databases">
        <title>Acidophilic green algal genome provides insights into adaptation to an acidic environment.</title>
        <authorList>
            <person name="Hirooka S."/>
            <person name="Hirose Y."/>
            <person name="Kanesaki Y."/>
            <person name="Higuchi S."/>
            <person name="Fujiwara T."/>
            <person name="Onuma R."/>
            <person name="Era A."/>
            <person name="Ohbayashi R."/>
            <person name="Uzuka A."/>
            <person name="Nozaki H."/>
            <person name="Yoshikawa H."/>
            <person name="Miyagishima S.Y."/>
        </authorList>
    </citation>
    <scope>NUCLEOTIDE SEQUENCE [LARGE SCALE GENOMIC DNA]</scope>
    <source>
        <strain evidence="2 3">NIES-2499</strain>
    </source>
</reference>
<evidence type="ECO:0000313" key="2">
    <source>
        <dbReference type="EMBL" id="GAX83345.1"/>
    </source>
</evidence>
<dbReference type="PANTHER" id="PTHR34681">
    <property type="entry name" value="UVEAL AUTOANTIGEN WITH COILED-COIL/ANKYRIN"/>
    <property type="match status" value="1"/>
</dbReference>
<dbReference type="OrthoDB" id="1876167at2759"/>
<evidence type="ECO:0000256" key="1">
    <source>
        <dbReference type="SAM" id="Coils"/>
    </source>
</evidence>
<accession>A0A250XJT2</accession>
<dbReference type="AlphaFoldDB" id="A0A250XJT2"/>
<dbReference type="Gene3D" id="1.20.5.4090">
    <property type="match status" value="1"/>
</dbReference>
<gene>
    <name evidence="2" type="ORF">CEUSTIGMA_g10770.t1</name>
</gene>